<dbReference type="RefSeq" id="WP_092911385.1">
    <property type="nucleotide sequence ID" value="NZ_FOXB01000007.1"/>
</dbReference>
<gene>
    <name evidence="1" type="ORF">SAMN05216234_10744</name>
</gene>
<name>A0A1I5MWE4_9BACT</name>
<proteinExistence type="predicted"/>
<evidence type="ECO:0000313" key="1">
    <source>
        <dbReference type="EMBL" id="SFP13657.1"/>
    </source>
</evidence>
<dbReference type="OrthoDB" id="7060642at2"/>
<dbReference type="EMBL" id="FOXB01000007">
    <property type="protein sequence ID" value="SFP13657.1"/>
    <property type="molecule type" value="Genomic_DNA"/>
</dbReference>
<dbReference type="STRING" id="223786.SAMN05216234_10744"/>
<sequence>MSKKYLLVCEGPTDILVIDKIAKNISENINDTIEIQELAPQRDATTYRYPSHGWEEVRKWCKVYGKNADTDDNPFAKLIQKRNWRALLKISNANGLIIQMDTDIIEYITDLIPRYNSSTGLTKNSRKQFAQKAILSWLGEEEIPNEIYLLLSTTSTETWILATHDRIENIFNDLPSDFDFEDINDVINRLFDLGYASYIDREGMKKLKKDLKIYKTYAQRITDNLEKVCSECEEANKICNFFSLD</sequence>
<organism evidence="1 2">
    <name type="scientific">Hydrogenimonas thermophila</name>
    <dbReference type="NCBI Taxonomy" id="223786"/>
    <lineage>
        <taxon>Bacteria</taxon>
        <taxon>Pseudomonadati</taxon>
        <taxon>Campylobacterota</taxon>
        <taxon>Epsilonproteobacteria</taxon>
        <taxon>Campylobacterales</taxon>
        <taxon>Hydrogenimonadaceae</taxon>
        <taxon>Hydrogenimonas</taxon>
    </lineage>
</organism>
<reference evidence="1 2" key="1">
    <citation type="submission" date="2016-10" db="EMBL/GenBank/DDBJ databases">
        <authorList>
            <person name="de Groot N.N."/>
        </authorList>
    </citation>
    <scope>NUCLEOTIDE SEQUENCE [LARGE SCALE GENOMIC DNA]</scope>
    <source>
        <strain evidence="1 2">EP1-55-1</strain>
    </source>
</reference>
<dbReference type="Proteomes" id="UP000199227">
    <property type="component" value="Unassembled WGS sequence"/>
</dbReference>
<dbReference type="AlphaFoldDB" id="A0A1I5MWE4"/>
<keyword evidence="2" id="KW-1185">Reference proteome</keyword>
<accession>A0A1I5MWE4</accession>
<evidence type="ECO:0008006" key="3">
    <source>
        <dbReference type="Google" id="ProtNLM"/>
    </source>
</evidence>
<evidence type="ECO:0000313" key="2">
    <source>
        <dbReference type="Proteomes" id="UP000199227"/>
    </source>
</evidence>
<protein>
    <recommendedName>
        <fullName evidence="3">RloB-like protein</fullName>
    </recommendedName>
</protein>